<organism evidence="1">
    <name type="scientific">Arundo donax</name>
    <name type="common">Giant reed</name>
    <name type="synonym">Donax arundinaceus</name>
    <dbReference type="NCBI Taxonomy" id="35708"/>
    <lineage>
        <taxon>Eukaryota</taxon>
        <taxon>Viridiplantae</taxon>
        <taxon>Streptophyta</taxon>
        <taxon>Embryophyta</taxon>
        <taxon>Tracheophyta</taxon>
        <taxon>Spermatophyta</taxon>
        <taxon>Magnoliopsida</taxon>
        <taxon>Liliopsida</taxon>
        <taxon>Poales</taxon>
        <taxon>Poaceae</taxon>
        <taxon>PACMAD clade</taxon>
        <taxon>Arundinoideae</taxon>
        <taxon>Arundineae</taxon>
        <taxon>Arundo</taxon>
    </lineage>
</organism>
<sequence>MHDFGSVRVKTNLSFPW</sequence>
<protein>
    <submittedName>
        <fullName evidence="1">Uncharacterized protein</fullName>
    </submittedName>
</protein>
<evidence type="ECO:0000313" key="1">
    <source>
        <dbReference type="EMBL" id="JAD29678.1"/>
    </source>
</evidence>
<accession>A0A0A8YWA9</accession>
<proteinExistence type="predicted"/>
<dbReference type="AlphaFoldDB" id="A0A0A8YWA9"/>
<dbReference type="EMBL" id="GBRH01268217">
    <property type="protein sequence ID" value="JAD29678.1"/>
    <property type="molecule type" value="Transcribed_RNA"/>
</dbReference>
<name>A0A0A8YWA9_ARUDO</name>
<reference evidence="1" key="2">
    <citation type="journal article" date="2015" name="Data Brief">
        <title>Shoot transcriptome of the giant reed, Arundo donax.</title>
        <authorList>
            <person name="Barrero R.A."/>
            <person name="Guerrero F.D."/>
            <person name="Moolhuijzen P."/>
            <person name="Goolsby J.A."/>
            <person name="Tidwell J."/>
            <person name="Bellgard S.E."/>
            <person name="Bellgard M.I."/>
        </authorList>
    </citation>
    <scope>NUCLEOTIDE SEQUENCE</scope>
    <source>
        <tissue evidence="1">Shoot tissue taken approximately 20 cm above the soil surface</tissue>
    </source>
</reference>
<reference evidence="1" key="1">
    <citation type="submission" date="2014-09" db="EMBL/GenBank/DDBJ databases">
        <authorList>
            <person name="Magalhaes I.L.F."/>
            <person name="Oliveira U."/>
            <person name="Santos F.R."/>
            <person name="Vidigal T.H.D.A."/>
            <person name="Brescovit A.D."/>
            <person name="Santos A.J."/>
        </authorList>
    </citation>
    <scope>NUCLEOTIDE SEQUENCE</scope>
    <source>
        <tissue evidence="1">Shoot tissue taken approximately 20 cm above the soil surface</tissue>
    </source>
</reference>